<keyword evidence="1 2" id="KW-0238">DNA-binding</keyword>
<dbReference type="SMART" id="SM00862">
    <property type="entry name" value="Trans_reg_C"/>
    <property type="match status" value="1"/>
</dbReference>
<dbReference type="PROSITE" id="PS51755">
    <property type="entry name" value="OMPR_PHOB"/>
    <property type="match status" value="1"/>
</dbReference>
<dbReference type="Pfam" id="PF00486">
    <property type="entry name" value="Trans_reg_C"/>
    <property type="match status" value="1"/>
</dbReference>
<evidence type="ECO:0000313" key="5">
    <source>
        <dbReference type="Proteomes" id="UP000177027"/>
    </source>
</evidence>
<feature type="domain" description="OmpR/PhoB-type" evidence="3">
    <location>
        <begin position="330"/>
        <end position="433"/>
    </location>
</feature>
<dbReference type="GO" id="GO:0003677">
    <property type="term" value="F:DNA binding"/>
    <property type="evidence" value="ECO:0007669"/>
    <property type="project" value="UniProtKB-UniRule"/>
</dbReference>
<dbReference type="GO" id="GO:0006355">
    <property type="term" value="P:regulation of DNA-templated transcription"/>
    <property type="evidence" value="ECO:0007669"/>
    <property type="project" value="InterPro"/>
</dbReference>
<dbReference type="Proteomes" id="UP000177027">
    <property type="component" value="Unassembled WGS sequence"/>
</dbReference>
<dbReference type="InterPro" id="IPR016032">
    <property type="entry name" value="Sig_transdc_resp-reg_C-effctor"/>
</dbReference>
<dbReference type="AlphaFoldDB" id="A0A1F7HDX1"/>
<reference evidence="4 5" key="1">
    <citation type="journal article" date="2016" name="Nat. Commun.">
        <title>Thousands of microbial genomes shed light on interconnected biogeochemical processes in an aquifer system.</title>
        <authorList>
            <person name="Anantharaman K."/>
            <person name="Brown C.T."/>
            <person name="Hug L.A."/>
            <person name="Sharon I."/>
            <person name="Castelle C.J."/>
            <person name="Probst A.J."/>
            <person name="Thomas B.C."/>
            <person name="Singh A."/>
            <person name="Wilkins M.J."/>
            <person name="Karaoz U."/>
            <person name="Brodie E.L."/>
            <person name="Williams K.H."/>
            <person name="Hubbard S.S."/>
            <person name="Banfield J.F."/>
        </authorList>
    </citation>
    <scope>NUCLEOTIDE SEQUENCE [LARGE SCALE GENOMIC DNA]</scope>
</reference>
<evidence type="ECO:0000256" key="1">
    <source>
        <dbReference type="ARBA" id="ARBA00023125"/>
    </source>
</evidence>
<evidence type="ECO:0000313" key="4">
    <source>
        <dbReference type="EMBL" id="OGK29263.1"/>
    </source>
</evidence>
<comment type="caution">
    <text evidence="4">The sequence shown here is derived from an EMBL/GenBank/DDBJ whole genome shotgun (WGS) entry which is preliminary data.</text>
</comment>
<feature type="DNA-binding region" description="OmpR/PhoB-type" evidence="2">
    <location>
        <begin position="330"/>
        <end position="433"/>
    </location>
</feature>
<dbReference type="Gene3D" id="1.10.10.10">
    <property type="entry name" value="Winged helix-like DNA-binding domain superfamily/Winged helix DNA-binding domain"/>
    <property type="match status" value="1"/>
</dbReference>
<protein>
    <recommendedName>
        <fullName evidence="3">OmpR/PhoB-type domain-containing protein</fullName>
    </recommendedName>
</protein>
<dbReference type="InterPro" id="IPR036388">
    <property type="entry name" value="WH-like_DNA-bd_sf"/>
</dbReference>
<evidence type="ECO:0000256" key="2">
    <source>
        <dbReference type="PROSITE-ProRule" id="PRU01091"/>
    </source>
</evidence>
<name>A0A1F7HDX1_9BACT</name>
<organism evidence="4 5">
    <name type="scientific">Candidatus Roizmanbacteria bacterium RIFCSPHIGHO2_02_FULL_40_9</name>
    <dbReference type="NCBI Taxonomy" id="1802042"/>
    <lineage>
        <taxon>Bacteria</taxon>
        <taxon>Candidatus Roizmaniibacteriota</taxon>
    </lineage>
</organism>
<accession>A0A1F7HDX1</accession>
<proteinExistence type="predicted"/>
<evidence type="ECO:0000259" key="3">
    <source>
        <dbReference type="PROSITE" id="PS51755"/>
    </source>
</evidence>
<dbReference type="GO" id="GO:0000160">
    <property type="term" value="P:phosphorelay signal transduction system"/>
    <property type="evidence" value="ECO:0007669"/>
    <property type="project" value="InterPro"/>
</dbReference>
<dbReference type="SUPFAM" id="SSF46894">
    <property type="entry name" value="C-terminal effector domain of the bipartite response regulators"/>
    <property type="match status" value="1"/>
</dbReference>
<dbReference type="InterPro" id="IPR001867">
    <property type="entry name" value="OmpR/PhoB-type_DNA-bd"/>
</dbReference>
<gene>
    <name evidence="4" type="ORF">A3D06_00905</name>
</gene>
<dbReference type="EMBL" id="MFZS01000009">
    <property type="protein sequence ID" value="OGK29263.1"/>
    <property type="molecule type" value="Genomic_DNA"/>
</dbReference>
<dbReference type="CDD" id="cd00383">
    <property type="entry name" value="trans_reg_C"/>
    <property type="match status" value="1"/>
</dbReference>
<sequence length="435" mass="51080">MHRLSIESKYPINFRCEDARRLAELIKNHQSVELIGMKRVGISNFLRFFLYHPEIKKKYFGIHYKRYLFIPIDLNDLVECELQPFWLLTFKRVLESIDQTSLPKNISQSINHLFDKAIQLHDLFFTVDALRKTLVELVRHDVYPILFLVRFDRLLDHVTRDFFATIQSLYDTAHGKLAYVFTCYRELSEFKPDIFDSNTMSVFSKALYLQPAKTPDTEIICSTFEDRYHIKLDERVKSKLVELSGGHVQYLQLGLAILSEYENKALSPKETEKALKEDERIILQSEELFSTLSQDEKSNLRKISSGEVADIKDLKNEYIWKTGMIANGNRPLHIFSSYLTDYISSQSDLSQEYRDGTYLTNKENALFNLIKSYLGEVCERDMILEQVWSEYESFGVSDWAVDRLIARLRKKLKEMHSPYSIKTIRTRGFMMVKKG</sequence>